<sequence length="95" mass="11143">MEMCNLKTKLKSLKLEPSEDLIVHLFFISLPIQFGKDKWSLNEYISHYVQEEERLSRDKIESAHFTSTSQNKKRKNIKGVAEGSSQQKKIRCRKS</sequence>
<name>A0A371IEE4_MUCPR</name>
<evidence type="ECO:0000313" key="3">
    <source>
        <dbReference type="Proteomes" id="UP000257109"/>
    </source>
</evidence>
<keyword evidence="3" id="KW-1185">Reference proteome</keyword>
<comment type="caution">
    <text evidence="2">The sequence shown here is derived from an EMBL/GenBank/DDBJ whole genome shotgun (WGS) entry which is preliminary data.</text>
</comment>
<evidence type="ECO:0000256" key="1">
    <source>
        <dbReference type="SAM" id="MobiDB-lite"/>
    </source>
</evidence>
<gene>
    <name evidence="2" type="ORF">CR513_01662</name>
</gene>
<proteinExistence type="predicted"/>
<accession>A0A371IEE4</accession>
<feature type="non-terminal residue" evidence="2">
    <location>
        <position position="1"/>
    </location>
</feature>
<dbReference type="Proteomes" id="UP000257109">
    <property type="component" value="Unassembled WGS sequence"/>
</dbReference>
<organism evidence="2 3">
    <name type="scientific">Mucuna pruriens</name>
    <name type="common">Velvet bean</name>
    <name type="synonym">Dolichos pruriens</name>
    <dbReference type="NCBI Taxonomy" id="157652"/>
    <lineage>
        <taxon>Eukaryota</taxon>
        <taxon>Viridiplantae</taxon>
        <taxon>Streptophyta</taxon>
        <taxon>Embryophyta</taxon>
        <taxon>Tracheophyta</taxon>
        <taxon>Spermatophyta</taxon>
        <taxon>Magnoliopsida</taxon>
        <taxon>eudicotyledons</taxon>
        <taxon>Gunneridae</taxon>
        <taxon>Pentapetalae</taxon>
        <taxon>rosids</taxon>
        <taxon>fabids</taxon>
        <taxon>Fabales</taxon>
        <taxon>Fabaceae</taxon>
        <taxon>Papilionoideae</taxon>
        <taxon>50 kb inversion clade</taxon>
        <taxon>NPAAA clade</taxon>
        <taxon>indigoferoid/millettioid clade</taxon>
        <taxon>Phaseoleae</taxon>
        <taxon>Mucuna</taxon>
    </lineage>
</organism>
<dbReference type="OrthoDB" id="1428668at2759"/>
<reference evidence="2" key="1">
    <citation type="submission" date="2018-05" db="EMBL/GenBank/DDBJ databases">
        <title>Draft genome of Mucuna pruriens seed.</title>
        <authorList>
            <person name="Nnadi N.E."/>
            <person name="Vos R."/>
            <person name="Hasami M.H."/>
            <person name="Devisetty U.K."/>
            <person name="Aguiy J.C."/>
        </authorList>
    </citation>
    <scope>NUCLEOTIDE SEQUENCE [LARGE SCALE GENOMIC DNA]</scope>
    <source>
        <strain evidence="2">JCA_2017</strain>
    </source>
</reference>
<dbReference type="EMBL" id="QJKJ01000280">
    <property type="protein sequence ID" value="RDY13431.1"/>
    <property type="molecule type" value="Genomic_DNA"/>
</dbReference>
<protein>
    <submittedName>
        <fullName evidence="2">Uncharacterized protein</fullName>
    </submittedName>
</protein>
<feature type="region of interest" description="Disordered" evidence="1">
    <location>
        <begin position="62"/>
        <end position="95"/>
    </location>
</feature>
<dbReference type="AlphaFoldDB" id="A0A371IEE4"/>
<evidence type="ECO:0000313" key="2">
    <source>
        <dbReference type="EMBL" id="RDY13431.1"/>
    </source>
</evidence>